<evidence type="ECO:0000313" key="2">
    <source>
        <dbReference type="EMBL" id="AZL61315.1"/>
    </source>
</evidence>
<accession>A0A3S8UCZ6</accession>
<dbReference type="KEGG" id="taw:EI545_20380"/>
<dbReference type="AlphaFoldDB" id="A0A3S8UCZ6"/>
<feature type="region of interest" description="Disordered" evidence="1">
    <location>
        <begin position="41"/>
        <end position="63"/>
    </location>
</feature>
<gene>
    <name evidence="2" type="ORF">EI545_20380</name>
</gene>
<evidence type="ECO:0008006" key="4">
    <source>
        <dbReference type="Google" id="ProtNLM"/>
    </source>
</evidence>
<dbReference type="OrthoDB" id="7872449at2"/>
<keyword evidence="2" id="KW-0614">Plasmid</keyword>
<evidence type="ECO:0000313" key="3">
    <source>
        <dbReference type="Proteomes" id="UP000282002"/>
    </source>
</evidence>
<organism evidence="2 3">
    <name type="scientific">Tabrizicola piscis</name>
    <dbReference type="NCBI Taxonomy" id="2494374"/>
    <lineage>
        <taxon>Bacteria</taxon>
        <taxon>Pseudomonadati</taxon>
        <taxon>Pseudomonadota</taxon>
        <taxon>Alphaproteobacteria</taxon>
        <taxon>Rhodobacterales</taxon>
        <taxon>Paracoccaceae</taxon>
        <taxon>Tabrizicola</taxon>
    </lineage>
</organism>
<evidence type="ECO:0000256" key="1">
    <source>
        <dbReference type="SAM" id="MobiDB-lite"/>
    </source>
</evidence>
<proteinExistence type="predicted"/>
<geneLocation type="plasmid" evidence="2">
    <name>unnamed1</name>
</geneLocation>
<dbReference type="Proteomes" id="UP000282002">
    <property type="component" value="Plasmid unnamed1"/>
</dbReference>
<feature type="region of interest" description="Disordered" evidence="1">
    <location>
        <begin position="93"/>
        <end position="117"/>
    </location>
</feature>
<name>A0A3S8UCZ6_9RHOB</name>
<dbReference type="EMBL" id="CP034329">
    <property type="protein sequence ID" value="AZL61315.1"/>
    <property type="molecule type" value="Genomic_DNA"/>
</dbReference>
<reference evidence="2 3" key="1">
    <citation type="submission" date="2018-12" db="EMBL/GenBank/DDBJ databases">
        <title>Complete genome sequencing of Tabrizicola sp. K13M18.</title>
        <authorList>
            <person name="Bae J.-W."/>
        </authorList>
    </citation>
    <scope>NUCLEOTIDE SEQUENCE [LARGE SCALE GENOMIC DNA]</scope>
    <source>
        <strain evidence="2 3">K13M18</strain>
        <plasmid evidence="2 3">unnamed1</plasmid>
    </source>
</reference>
<sequence length="117" mass="12379">MTFPQNLLVRRLLRFASMWLLTVALVMGLVLAQSAEAASGKEHHSGLTVEAADTPEQQSSVTPACHPGVTCTAFVLPDALAAIQPKAVPAVLQPDAEQSQRRFGGPAITLPPPRTLT</sequence>
<keyword evidence="3" id="KW-1185">Reference proteome</keyword>
<protein>
    <recommendedName>
        <fullName evidence="4">DUF2946 domain-containing protein</fullName>
    </recommendedName>
</protein>